<dbReference type="HOGENOM" id="CLU_2515649_0_0_1"/>
<gene>
    <name evidence="1" type="ORF">AMTR_s00020p00052100</name>
</gene>
<reference evidence="2" key="1">
    <citation type="journal article" date="2013" name="Science">
        <title>The Amborella genome and the evolution of flowering plants.</title>
        <authorList>
            <consortium name="Amborella Genome Project"/>
        </authorList>
    </citation>
    <scope>NUCLEOTIDE SEQUENCE [LARGE SCALE GENOMIC DNA]</scope>
</reference>
<dbReference type="EMBL" id="KI392664">
    <property type="protein sequence ID" value="ERN11834.1"/>
    <property type="molecule type" value="Genomic_DNA"/>
</dbReference>
<name>W1PVI4_AMBTC</name>
<keyword evidence="2" id="KW-1185">Reference proteome</keyword>
<dbReference type="AlphaFoldDB" id="W1PVI4"/>
<organism evidence="1 2">
    <name type="scientific">Amborella trichopoda</name>
    <dbReference type="NCBI Taxonomy" id="13333"/>
    <lineage>
        <taxon>Eukaryota</taxon>
        <taxon>Viridiplantae</taxon>
        <taxon>Streptophyta</taxon>
        <taxon>Embryophyta</taxon>
        <taxon>Tracheophyta</taxon>
        <taxon>Spermatophyta</taxon>
        <taxon>Magnoliopsida</taxon>
        <taxon>Amborellales</taxon>
        <taxon>Amborellaceae</taxon>
        <taxon>Amborella</taxon>
    </lineage>
</organism>
<proteinExistence type="predicted"/>
<dbReference type="Gramene" id="ERN11834">
    <property type="protein sequence ID" value="ERN11834"/>
    <property type="gene ID" value="AMTR_s00020p00052100"/>
</dbReference>
<dbReference type="Proteomes" id="UP000017836">
    <property type="component" value="Unassembled WGS sequence"/>
</dbReference>
<sequence length="85" mass="9432">MLSIGPEFSSIKATVGKFNLKTLSTTGNETSRIGLAVRDTMDHIRPKYGHMKLPCSLEGQIQAAFHGQFVREFSATIFLNTPRFS</sequence>
<evidence type="ECO:0000313" key="1">
    <source>
        <dbReference type="EMBL" id="ERN11834.1"/>
    </source>
</evidence>
<evidence type="ECO:0000313" key="2">
    <source>
        <dbReference type="Proteomes" id="UP000017836"/>
    </source>
</evidence>
<accession>W1PVI4</accession>
<protein>
    <submittedName>
        <fullName evidence="1">Uncharacterized protein</fullName>
    </submittedName>
</protein>